<organism evidence="2 3">
    <name type="scientific">Sphingomonas floccifaciens</name>
    <dbReference type="NCBI Taxonomy" id="1844115"/>
    <lineage>
        <taxon>Bacteria</taxon>
        <taxon>Pseudomonadati</taxon>
        <taxon>Pseudomonadota</taxon>
        <taxon>Alphaproteobacteria</taxon>
        <taxon>Sphingomonadales</taxon>
        <taxon>Sphingomonadaceae</taxon>
        <taxon>Sphingomonas</taxon>
    </lineage>
</organism>
<dbReference type="RefSeq" id="WP_380940996.1">
    <property type="nucleotide sequence ID" value="NZ_JBHUFC010000006.1"/>
</dbReference>
<dbReference type="Proteomes" id="UP001597283">
    <property type="component" value="Unassembled WGS sequence"/>
</dbReference>
<name>A0ABW4NFT6_9SPHN</name>
<evidence type="ECO:0000313" key="3">
    <source>
        <dbReference type="Proteomes" id="UP001597283"/>
    </source>
</evidence>
<evidence type="ECO:0000313" key="2">
    <source>
        <dbReference type="EMBL" id="MFD1788603.1"/>
    </source>
</evidence>
<accession>A0ABW4NFT6</accession>
<keyword evidence="1" id="KW-0732">Signal</keyword>
<protein>
    <recommendedName>
        <fullName evidence="4">PRC-barrel domain-containing protein</fullName>
    </recommendedName>
</protein>
<evidence type="ECO:0000256" key="1">
    <source>
        <dbReference type="SAM" id="SignalP"/>
    </source>
</evidence>
<evidence type="ECO:0008006" key="4">
    <source>
        <dbReference type="Google" id="ProtNLM"/>
    </source>
</evidence>
<keyword evidence="3" id="KW-1185">Reference proteome</keyword>
<comment type="caution">
    <text evidence="2">The sequence shown here is derived from an EMBL/GenBank/DDBJ whole genome shotgun (WGS) entry which is preliminary data.</text>
</comment>
<feature type="signal peptide" evidence="1">
    <location>
        <begin position="1"/>
        <end position="20"/>
    </location>
</feature>
<dbReference type="EMBL" id="JBHUFC010000006">
    <property type="protein sequence ID" value="MFD1788603.1"/>
    <property type="molecule type" value="Genomic_DNA"/>
</dbReference>
<proteinExistence type="predicted"/>
<reference evidence="3" key="1">
    <citation type="journal article" date="2019" name="Int. J. Syst. Evol. Microbiol.">
        <title>The Global Catalogue of Microorganisms (GCM) 10K type strain sequencing project: providing services to taxonomists for standard genome sequencing and annotation.</title>
        <authorList>
            <consortium name="The Broad Institute Genomics Platform"/>
            <consortium name="The Broad Institute Genome Sequencing Center for Infectious Disease"/>
            <person name="Wu L."/>
            <person name="Ma J."/>
        </authorList>
    </citation>
    <scope>NUCLEOTIDE SEQUENCE [LARGE SCALE GENOMIC DNA]</scope>
    <source>
        <strain evidence="3">Q85</strain>
    </source>
</reference>
<gene>
    <name evidence="2" type="ORF">ACFSC3_13615</name>
</gene>
<sequence>MKFIATALLLGTAAAPAALAQTTPTTPAPAAQTAPQGPAVGVTVKDTAGADVGTIEAINADLAVINTGTNKVSYPLNAMTPTPTGPIIALTKAQLDASFAEQQAKAAAELQTRLAAGTEVFARDGSTKLGTIKAVDAEFVTVTTTAGKDVRLPKGGFATGRTGVVIGMTAAEFTAATAGAAK</sequence>
<feature type="chain" id="PRO_5045772581" description="PRC-barrel domain-containing protein" evidence="1">
    <location>
        <begin position="21"/>
        <end position="182"/>
    </location>
</feature>